<evidence type="ECO:0000313" key="3">
    <source>
        <dbReference type="Proteomes" id="UP001237642"/>
    </source>
</evidence>
<gene>
    <name evidence="2" type="ORF">POM88_028446</name>
</gene>
<sequence>MLKLPSSVTLHYINTIKGCSVLKIQNVNSRGLVFKNLKDINEAECARHLVFKNLKDIYEAECARHLHVPVRKELHDGCEDEVLNHSLPMAKRVKIEREHQVNMSGRSSNIDEIGSGFDDLSFGEITLMQLKKSCKTKKRKKPEFVCLSPKKELTESLQDEDNCDLTTPLSSWNVRLAISAKSKKKRSNSSASCAPMAIKVEVSPVCCPELQSSSFVTEAGYGSSSSDVQVNLSDMDSTKPCLTTNTLLENDEVISLAGQFETCVLNENSYSQLDENFMPDSFLHPISGTTEGPSTQEMGQHPSVSSISELQKEAETMHLPSRQSFLLIDKPVYDNRLVISSQSSNDMQEISGYETGDQASDVPLKNGTEIVHGSELCVLEDNSSTSSYMFNSSRCCFSMPEIFNNESRCLVSSVETDYSLWCVISVGGIKLSVFKVIKSNMLQNLLDNFLRSPFCYYSSPWNSYRCSASNSDLVTPENDSLMIDDNRSLISDNSHTARNFLEPKLYLTCLEDSSWADKEKQLLLPVDIDMETSFSSNAVNQLSTAESNKHYDMVLWQPPERFPLMRKVISPTSQENLCLAMSSREKYDDMDDYKCKDKLFLGNQTEVSILSATSDIASGESYVTDESTGKGTLTKEIFSPRKILKKPKQNKKRRSSQKGHIEGLTKKRSSPKGRLEGSRRTRSLPGFCSGRTSVEACRESVVAFSQRQMQDIESVAVNLMTELKSMKEFIEHKVFDEAYRCTSMKNDADEVKFAIKNAARVEEKTKKWLSMMTRDCNRFCKIMTEPQRSTEDAAIATENTLHKKEKRISFADEAGKLFDEVPIRDLASRSALGYQLPFEELTSVLLDQEIVLKHEDQKKSMSSVTAAIAQRYNPNIRSGKPSVSSWSEVAP</sequence>
<dbReference type="AlphaFoldDB" id="A0AAD8HU10"/>
<protein>
    <submittedName>
        <fullName evidence="2">Uncharacterized protein</fullName>
    </submittedName>
</protein>
<reference evidence="2" key="2">
    <citation type="submission" date="2023-05" db="EMBL/GenBank/DDBJ databases">
        <authorList>
            <person name="Schelkunov M.I."/>
        </authorList>
    </citation>
    <scope>NUCLEOTIDE SEQUENCE</scope>
    <source>
        <strain evidence="2">Hsosn_3</strain>
        <tissue evidence="2">Leaf</tissue>
    </source>
</reference>
<proteinExistence type="predicted"/>
<accession>A0AAD8HU10</accession>
<dbReference type="PANTHER" id="PTHR34461">
    <property type="entry name" value="EXPRESSED PROTEIN"/>
    <property type="match status" value="1"/>
</dbReference>
<evidence type="ECO:0000313" key="2">
    <source>
        <dbReference type="EMBL" id="KAK1372253.1"/>
    </source>
</evidence>
<name>A0AAD8HU10_9APIA</name>
<comment type="caution">
    <text evidence="2">The sequence shown here is derived from an EMBL/GenBank/DDBJ whole genome shotgun (WGS) entry which is preliminary data.</text>
</comment>
<feature type="region of interest" description="Disordered" evidence="1">
    <location>
        <begin position="636"/>
        <end position="686"/>
    </location>
</feature>
<feature type="compositionally biased region" description="Basic residues" evidence="1">
    <location>
        <begin position="642"/>
        <end position="657"/>
    </location>
</feature>
<reference evidence="2" key="1">
    <citation type="submission" date="2023-02" db="EMBL/GenBank/DDBJ databases">
        <title>Genome of toxic invasive species Heracleum sosnowskyi carries increased number of genes despite the absence of recent whole-genome duplications.</title>
        <authorList>
            <person name="Schelkunov M."/>
            <person name="Shtratnikova V."/>
            <person name="Makarenko M."/>
            <person name="Klepikova A."/>
            <person name="Omelchenko D."/>
            <person name="Novikova G."/>
            <person name="Obukhova E."/>
            <person name="Bogdanov V."/>
            <person name="Penin A."/>
            <person name="Logacheva M."/>
        </authorList>
    </citation>
    <scope>NUCLEOTIDE SEQUENCE</scope>
    <source>
        <strain evidence="2">Hsosn_3</strain>
        <tissue evidence="2">Leaf</tissue>
    </source>
</reference>
<dbReference type="PANTHER" id="PTHR34461:SF2">
    <property type="entry name" value="EXPRESSED PROTEIN"/>
    <property type="match status" value="1"/>
</dbReference>
<dbReference type="EMBL" id="JAUIZM010000007">
    <property type="protein sequence ID" value="KAK1372253.1"/>
    <property type="molecule type" value="Genomic_DNA"/>
</dbReference>
<dbReference type="Proteomes" id="UP001237642">
    <property type="component" value="Unassembled WGS sequence"/>
</dbReference>
<organism evidence="2 3">
    <name type="scientific">Heracleum sosnowskyi</name>
    <dbReference type="NCBI Taxonomy" id="360622"/>
    <lineage>
        <taxon>Eukaryota</taxon>
        <taxon>Viridiplantae</taxon>
        <taxon>Streptophyta</taxon>
        <taxon>Embryophyta</taxon>
        <taxon>Tracheophyta</taxon>
        <taxon>Spermatophyta</taxon>
        <taxon>Magnoliopsida</taxon>
        <taxon>eudicotyledons</taxon>
        <taxon>Gunneridae</taxon>
        <taxon>Pentapetalae</taxon>
        <taxon>asterids</taxon>
        <taxon>campanulids</taxon>
        <taxon>Apiales</taxon>
        <taxon>Apiaceae</taxon>
        <taxon>Apioideae</taxon>
        <taxon>apioid superclade</taxon>
        <taxon>Tordylieae</taxon>
        <taxon>Tordyliinae</taxon>
        <taxon>Heracleum</taxon>
    </lineage>
</organism>
<keyword evidence="3" id="KW-1185">Reference proteome</keyword>
<evidence type="ECO:0000256" key="1">
    <source>
        <dbReference type="SAM" id="MobiDB-lite"/>
    </source>
</evidence>